<protein>
    <submittedName>
        <fullName evidence="1">Uncharacterized protein</fullName>
    </submittedName>
</protein>
<keyword evidence="2" id="KW-1185">Reference proteome</keyword>
<dbReference type="RefSeq" id="WP_085093994.1">
    <property type="nucleotide sequence ID" value="NZ_AP022603.1"/>
</dbReference>
<proteinExistence type="predicted"/>
<evidence type="ECO:0000313" key="2">
    <source>
        <dbReference type="Proteomes" id="UP000193484"/>
    </source>
</evidence>
<dbReference type="OrthoDB" id="4459650at2"/>
<accession>A0A1X1RHB1</accession>
<dbReference type="STRING" id="1793.AWC04_05690"/>
<name>A0A1X1RHB1_MYCFA</name>
<evidence type="ECO:0000313" key="1">
    <source>
        <dbReference type="EMBL" id="ORV06329.1"/>
    </source>
</evidence>
<dbReference type="Proteomes" id="UP000193484">
    <property type="component" value="Unassembled WGS sequence"/>
</dbReference>
<dbReference type="AlphaFoldDB" id="A0A1X1RHB1"/>
<reference evidence="1 2" key="1">
    <citation type="submission" date="2016-01" db="EMBL/GenBank/DDBJ databases">
        <title>The new phylogeny of the genus Mycobacterium.</title>
        <authorList>
            <person name="Tarcisio F."/>
            <person name="Conor M."/>
            <person name="Antonella G."/>
            <person name="Elisabetta G."/>
            <person name="Giulia F.S."/>
            <person name="Sara T."/>
            <person name="Anna F."/>
            <person name="Clotilde B."/>
            <person name="Roberto B."/>
            <person name="Veronica D.S."/>
            <person name="Fabio R."/>
            <person name="Monica P."/>
            <person name="Olivier J."/>
            <person name="Enrico T."/>
            <person name="Nicola S."/>
        </authorList>
    </citation>
    <scope>NUCLEOTIDE SEQUENCE [LARGE SCALE GENOMIC DNA]</scope>
    <source>
        <strain evidence="1 2">DSM 44179</strain>
    </source>
</reference>
<organism evidence="1 2">
    <name type="scientific">Mycolicibacterium fallax</name>
    <name type="common">Mycobacterium fallax</name>
    <dbReference type="NCBI Taxonomy" id="1793"/>
    <lineage>
        <taxon>Bacteria</taxon>
        <taxon>Bacillati</taxon>
        <taxon>Actinomycetota</taxon>
        <taxon>Actinomycetes</taxon>
        <taxon>Mycobacteriales</taxon>
        <taxon>Mycobacteriaceae</taxon>
        <taxon>Mycolicibacterium</taxon>
    </lineage>
</organism>
<dbReference type="EMBL" id="LQOJ01000021">
    <property type="protein sequence ID" value="ORV06329.1"/>
    <property type="molecule type" value="Genomic_DNA"/>
</dbReference>
<gene>
    <name evidence="1" type="ORF">AWC04_05690</name>
</gene>
<comment type="caution">
    <text evidence="1">The sequence shown here is derived from an EMBL/GenBank/DDBJ whole genome shotgun (WGS) entry which is preliminary data.</text>
</comment>
<sequence length="171" mass="17799">MFATRFAPASRILRCALTAGLLAGGAVVAAPTAGADDPTLAGWYRITFHTDQKSGSSIAAAQPETPYTASYLFTTDCSDGPCIASAVDGPAPKENVSPKTTLEWDGAQWSKSRDWNWDCLLPDGTITYDPAHSVTSYRPQPDGSLTGSIDTTIDAGACAGTVSIPVTARPS</sequence>